<dbReference type="PANTHER" id="PTHR30069:SF42">
    <property type="entry name" value="FERRIC AEROBACTIN RECEPTOR"/>
    <property type="match status" value="1"/>
</dbReference>
<keyword evidence="7 9" id="KW-0472">Membrane</keyword>
<proteinExistence type="inferred from homology"/>
<dbReference type="InterPro" id="IPR037066">
    <property type="entry name" value="Plug_dom_sf"/>
</dbReference>
<evidence type="ECO:0000256" key="9">
    <source>
        <dbReference type="PROSITE-ProRule" id="PRU01360"/>
    </source>
</evidence>
<keyword evidence="2 9" id="KW-0813">Transport</keyword>
<evidence type="ECO:0000256" key="4">
    <source>
        <dbReference type="ARBA" id="ARBA00022692"/>
    </source>
</evidence>
<dbReference type="PATRIC" id="fig|56110.3.peg.3867"/>
<dbReference type="Proteomes" id="UP000010367">
    <property type="component" value="Chromosome"/>
</dbReference>
<dbReference type="eggNOG" id="COG4206">
    <property type="taxonomic scope" value="Bacteria"/>
</dbReference>
<dbReference type="InterPro" id="IPR036942">
    <property type="entry name" value="Beta-barrel_TonB_sf"/>
</dbReference>
<feature type="domain" description="TonB-dependent receptor-like beta-barrel" evidence="13">
    <location>
        <begin position="407"/>
        <end position="842"/>
    </location>
</feature>
<feature type="signal peptide" evidence="12">
    <location>
        <begin position="1"/>
        <end position="26"/>
    </location>
</feature>
<accession>K9TJW0</accession>
<evidence type="ECO:0000256" key="10">
    <source>
        <dbReference type="RuleBase" id="RU003357"/>
    </source>
</evidence>
<evidence type="ECO:0000256" key="2">
    <source>
        <dbReference type="ARBA" id="ARBA00022448"/>
    </source>
</evidence>
<name>K9TJW0_9CYAN</name>
<dbReference type="PROSITE" id="PS52016">
    <property type="entry name" value="TONB_DEPENDENT_REC_3"/>
    <property type="match status" value="1"/>
</dbReference>
<evidence type="ECO:0000256" key="5">
    <source>
        <dbReference type="ARBA" id="ARBA00022729"/>
    </source>
</evidence>
<dbReference type="GO" id="GO:0015344">
    <property type="term" value="F:siderophore uptake transmembrane transporter activity"/>
    <property type="evidence" value="ECO:0007669"/>
    <property type="project" value="TreeGrafter"/>
</dbReference>
<keyword evidence="17" id="KW-1185">Reference proteome</keyword>
<comment type="similarity">
    <text evidence="9 10">Belongs to the TonB-dependent receptor family.</text>
</comment>
<reference evidence="16 17" key="1">
    <citation type="submission" date="2012-06" db="EMBL/GenBank/DDBJ databases">
        <title>Finished chromosome of genome of Oscillatoria acuminata PCC 6304.</title>
        <authorList>
            <consortium name="US DOE Joint Genome Institute"/>
            <person name="Gugger M."/>
            <person name="Coursin T."/>
            <person name="Rippka R."/>
            <person name="Tandeau De Marsac N."/>
            <person name="Huntemann M."/>
            <person name="Wei C.-L."/>
            <person name="Han J."/>
            <person name="Detter J.C."/>
            <person name="Han C."/>
            <person name="Tapia R."/>
            <person name="Davenport K."/>
            <person name="Daligault H."/>
            <person name="Erkkila T."/>
            <person name="Gu W."/>
            <person name="Munk A.C.C."/>
            <person name="Teshima H."/>
            <person name="Xu Y."/>
            <person name="Chain P."/>
            <person name="Chen A."/>
            <person name="Krypides N."/>
            <person name="Mavromatis K."/>
            <person name="Markowitz V."/>
            <person name="Szeto E."/>
            <person name="Ivanova N."/>
            <person name="Mikhailova N."/>
            <person name="Ovchinnikova G."/>
            <person name="Pagani I."/>
            <person name="Pati A."/>
            <person name="Goodwin L."/>
            <person name="Peters L."/>
            <person name="Pitluck S."/>
            <person name="Woyke T."/>
            <person name="Kerfeld C."/>
        </authorList>
    </citation>
    <scope>NUCLEOTIDE SEQUENCE [LARGE SCALE GENOMIC DNA]</scope>
    <source>
        <strain evidence="16 17">PCC 6304</strain>
    </source>
</reference>
<dbReference type="InterPro" id="IPR012910">
    <property type="entry name" value="Plug_dom"/>
</dbReference>
<protein>
    <submittedName>
        <fullName evidence="16">Outer membrane receptor protein</fullName>
    </submittedName>
</protein>
<organism evidence="16 17">
    <name type="scientific">Oscillatoria acuminata PCC 6304</name>
    <dbReference type="NCBI Taxonomy" id="56110"/>
    <lineage>
        <taxon>Bacteria</taxon>
        <taxon>Bacillati</taxon>
        <taxon>Cyanobacteriota</taxon>
        <taxon>Cyanophyceae</taxon>
        <taxon>Oscillatoriophycideae</taxon>
        <taxon>Oscillatoriales</taxon>
        <taxon>Oscillatoriaceae</taxon>
        <taxon>Oscillatoria</taxon>
    </lineage>
</organism>
<dbReference type="GO" id="GO:0009279">
    <property type="term" value="C:cell outer membrane"/>
    <property type="evidence" value="ECO:0007669"/>
    <property type="project" value="UniProtKB-SubCell"/>
</dbReference>
<dbReference type="PROSITE" id="PS01156">
    <property type="entry name" value="TONB_DEPENDENT_REC_2"/>
    <property type="match status" value="1"/>
</dbReference>
<evidence type="ECO:0000256" key="6">
    <source>
        <dbReference type="ARBA" id="ARBA00023077"/>
    </source>
</evidence>
<evidence type="ECO:0000256" key="12">
    <source>
        <dbReference type="SAM" id="SignalP"/>
    </source>
</evidence>
<comment type="subcellular location">
    <subcellularLocation>
        <location evidence="1 9">Cell outer membrane</location>
        <topology evidence="1 9">Multi-pass membrane protein</topology>
    </subcellularLocation>
</comment>
<dbReference type="STRING" id="56110.Oscil6304_3237"/>
<dbReference type="InterPro" id="IPR021731">
    <property type="entry name" value="AMIN_dom"/>
</dbReference>
<sequence length="879" mass="95182">MRVESFLPGVLLSGATVLVLASPATAQVVEVTGVRVESTSTGLQIILETTGDRVPQVFTSSFGETTIVDITNTQLRLTQGSSFRQDNPAEGIESIAVTSLDSNSIRLTVTGTSAMPMVQATDPANPLTFEVMTSTDVAEDPFPDSEPEAVPEPETPTTSETQEDSLPEIEPEVVPDPETPTTLETQADQELDILEIIVTATRTAERLIKVPRSITVLDRQDIDEQTTVSTDLGDVLAKTVPGLGPPTSGSSARSIVQNLRGREVAILIDGVPQTSNYGLTRDLRMIDPNIVERVEVVRGPSAIYGSQATGGAINIITRSPTQDAFSIDTGVSFTGSLTHLSDSISNRQYFGLSQKEGIIDYSVSVVREDNGAIFDASGDRIPDVGGGGTLEAREYSALGKLGLDITDTQRLQLTANYFVGRQDTSYISDPIVLELEGRPKARALRAVNGNYEGTVDAGDENLVISLRYTNDDILGSQLQAQTYYQEYTSAIGGTDFRGGFFDIIARQRAQGDKWGGQLQVETPLTSSGSARLLWGVDYVDENNVAPFDEFDPVAFDERGVFRKIATRTFVPAYSLSQLGLFAQGNWDPTDWLRLTGGVRHERIALSVDDYTSFFGRDIEGGDVDLNGTVFNAGSVVNLTPEFGIFANFAQGFSIPSPGGVLRNPPEDFNNVGRDLTITEPIKVNNYEIGVRGLWPQIQVSLAGFYNYSDLGAGFIFVDGISRLVRAPERRYGVEATADWQPGWNLSLGGTLSWTEGESDLEDSGDYLAASSFDITPLKATAYLEHQTTPSWSNRLQFLYSGNRNRAFDDEVDNTAIDAYFLVDYVGSIQLGAGTLNFGVENLLNAQYFTAQSQVLAGFVGTSNTAGEGRTLRIGYSLRF</sequence>
<feature type="chain" id="PRO_5003936062" evidence="12">
    <location>
        <begin position="27"/>
        <end position="879"/>
    </location>
</feature>
<dbReference type="AlphaFoldDB" id="K9TJW0"/>
<evidence type="ECO:0000256" key="8">
    <source>
        <dbReference type="ARBA" id="ARBA00023237"/>
    </source>
</evidence>
<dbReference type="InterPro" id="IPR000531">
    <property type="entry name" value="Beta-barrel_TonB"/>
</dbReference>
<dbReference type="Gene3D" id="2.170.130.10">
    <property type="entry name" value="TonB-dependent receptor, plug domain"/>
    <property type="match status" value="1"/>
</dbReference>
<dbReference type="InParanoid" id="K9TJW0"/>
<dbReference type="InterPro" id="IPR010917">
    <property type="entry name" value="TonB_rcpt_CS"/>
</dbReference>
<dbReference type="Pfam" id="PF00593">
    <property type="entry name" value="TonB_dep_Rec_b-barrel"/>
    <property type="match status" value="1"/>
</dbReference>
<keyword evidence="16" id="KW-0675">Receptor</keyword>
<dbReference type="Pfam" id="PF11741">
    <property type="entry name" value="AMIN"/>
    <property type="match status" value="1"/>
</dbReference>
<evidence type="ECO:0000256" key="11">
    <source>
        <dbReference type="SAM" id="MobiDB-lite"/>
    </source>
</evidence>
<dbReference type="CDD" id="cd01347">
    <property type="entry name" value="ligand_gated_channel"/>
    <property type="match status" value="1"/>
</dbReference>
<dbReference type="RefSeq" id="WP_015149448.1">
    <property type="nucleotide sequence ID" value="NC_019693.1"/>
</dbReference>
<keyword evidence="4 9" id="KW-0812">Transmembrane</keyword>
<feature type="compositionally biased region" description="Acidic residues" evidence="11">
    <location>
        <begin position="161"/>
        <end position="175"/>
    </location>
</feature>
<evidence type="ECO:0000256" key="3">
    <source>
        <dbReference type="ARBA" id="ARBA00022452"/>
    </source>
</evidence>
<feature type="compositionally biased region" description="Acidic residues" evidence="11">
    <location>
        <begin position="137"/>
        <end position="151"/>
    </location>
</feature>
<dbReference type="Gene3D" id="2.60.40.3500">
    <property type="match status" value="1"/>
</dbReference>
<dbReference type="SUPFAM" id="SSF56935">
    <property type="entry name" value="Porins"/>
    <property type="match status" value="1"/>
</dbReference>
<dbReference type="OrthoDB" id="427542at2"/>
<dbReference type="Pfam" id="PF07715">
    <property type="entry name" value="Plug"/>
    <property type="match status" value="1"/>
</dbReference>
<keyword evidence="5 12" id="KW-0732">Signal</keyword>
<gene>
    <name evidence="16" type="ORF">Oscil6304_3237</name>
</gene>
<keyword evidence="8 9" id="KW-0998">Cell outer membrane</keyword>
<dbReference type="Gene3D" id="2.40.170.20">
    <property type="entry name" value="TonB-dependent receptor, beta-barrel domain"/>
    <property type="match status" value="1"/>
</dbReference>
<evidence type="ECO:0000313" key="16">
    <source>
        <dbReference type="EMBL" id="AFY82815.1"/>
    </source>
</evidence>
<dbReference type="PANTHER" id="PTHR30069">
    <property type="entry name" value="TONB-DEPENDENT OUTER MEMBRANE RECEPTOR"/>
    <property type="match status" value="1"/>
</dbReference>
<dbReference type="KEGG" id="oac:Oscil6304_3237"/>
<dbReference type="GO" id="GO:0044718">
    <property type="term" value="P:siderophore transmembrane transport"/>
    <property type="evidence" value="ECO:0007669"/>
    <property type="project" value="TreeGrafter"/>
</dbReference>
<feature type="domain" description="TonB-dependent receptor plug" evidence="14">
    <location>
        <begin position="208"/>
        <end position="312"/>
    </location>
</feature>
<keyword evidence="6 10" id="KW-0798">TonB box</keyword>
<evidence type="ECO:0000256" key="1">
    <source>
        <dbReference type="ARBA" id="ARBA00004571"/>
    </source>
</evidence>
<dbReference type="EMBL" id="CP003607">
    <property type="protein sequence ID" value="AFY82815.1"/>
    <property type="molecule type" value="Genomic_DNA"/>
</dbReference>
<evidence type="ECO:0000259" key="15">
    <source>
        <dbReference type="Pfam" id="PF11741"/>
    </source>
</evidence>
<dbReference type="InterPro" id="IPR039426">
    <property type="entry name" value="TonB-dep_rcpt-like"/>
</dbReference>
<evidence type="ECO:0000256" key="7">
    <source>
        <dbReference type="ARBA" id="ARBA00023136"/>
    </source>
</evidence>
<dbReference type="HOGENOM" id="CLU_015930_0_0_3"/>
<feature type="domain" description="AMIN" evidence="15">
    <location>
        <begin position="34"/>
        <end position="119"/>
    </location>
</feature>
<evidence type="ECO:0000259" key="13">
    <source>
        <dbReference type="Pfam" id="PF00593"/>
    </source>
</evidence>
<keyword evidence="3 9" id="KW-1134">Transmembrane beta strand</keyword>
<evidence type="ECO:0000259" key="14">
    <source>
        <dbReference type="Pfam" id="PF07715"/>
    </source>
</evidence>
<feature type="region of interest" description="Disordered" evidence="11">
    <location>
        <begin position="137"/>
        <end position="187"/>
    </location>
</feature>
<evidence type="ECO:0000313" key="17">
    <source>
        <dbReference type="Proteomes" id="UP000010367"/>
    </source>
</evidence>